<dbReference type="PROSITE" id="PS50995">
    <property type="entry name" value="HTH_MARR_2"/>
    <property type="match status" value="1"/>
</dbReference>
<gene>
    <name evidence="5" type="ORF">PN645_03050</name>
</gene>
<protein>
    <submittedName>
        <fullName evidence="5">MarR family transcriptional regulator</fullName>
    </submittedName>
</protein>
<dbReference type="SMART" id="SM00347">
    <property type="entry name" value="HTH_MARR"/>
    <property type="match status" value="1"/>
</dbReference>
<evidence type="ECO:0000313" key="5">
    <source>
        <dbReference type="EMBL" id="MDB9221981.1"/>
    </source>
</evidence>
<dbReference type="EMBL" id="JAQMRD010000003">
    <property type="protein sequence ID" value="MDB9221981.1"/>
    <property type="molecule type" value="Genomic_DNA"/>
</dbReference>
<comment type="caution">
    <text evidence="5">The sequence shown here is derived from an EMBL/GenBank/DDBJ whole genome shotgun (WGS) entry which is preliminary data.</text>
</comment>
<feature type="domain" description="HTH marR-type" evidence="4">
    <location>
        <begin position="1"/>
        <end position="134"/>
    </location>
</feature>
<keyword evidence="3" id="KW-0804">Transcription</keyword>
<evidence type="ECO:0000313" key="6">
    <source>
        <dbReference type="Proteomes" id="UP001212263"/>
    </source>
</evidence>
<dbReference type="InterPro" id="IPR000835">
    <property type="entry name" value="HTH_MarR-typ"/>
</dbReference>
<dbReference type="Proteomes" id="UP001212263">
    <property type="component" value="Unassembled WGS sequence"/>
</dbReference>
<dbReference type="GO" id="GO:0003700">
    <property type="term" value="F:DNA-binding transcription factor activity"/>
    <property type="evidence" value="ECO:0007669"/>
    <property type="project" value="InterPro"/>
</dbReference>
<sequence length="139" mass="16116">MMQNYIDILRQLNYELVKELGLFKHRAGLSFSQRHILYHIKNNISLSIQELADFLHVEHSTMSRNIKKLVQAGLVDIYQDEKDKRRKVITLSAAGESRLAEATDSINETISKILEVLDDEEIEIVIHGIHRYCEALKEN</sequence>
<evidence type="ECO:0000259" key="4">
    <source>
        <dbReference type="PROSITE" id="PS50995"/>
    </source>
</evidence>
<accession>A0AAW6FE37</accession>
<evidence type="ECO:0000256" key="1">
    <source>
        <dbReference type="ARBA" id="ARBA00023015"/>
    </source>
</evidence>
<keyword evidence="2" id="KW-0238">DNA-binding</keyword>
<dbReference type="InterPro" id="IPR036390">
    <property type="entry name" value="WH_DNA-bd_sf"/>
</dbReference>
<dbReference type="InterPro" id="IPR039422">
    <property type="entry name" value="MarR/SlyA-like"/>
</dbReference>
<dbReference type="Pfam" id="PF12802">
    <property type="entry name" value="MarR_2"/>
    <property type="match status" value="1"/>
</dbReference>
<dbReference type="PROSITE" id="PS01117">
    <property type="entry name" value="HTH_MARR_1"/>
    <property type="match status" value="1"/>
</dbReference>
<organism evidence="5 6">
    <name type="scientific">Odoribacter splanchnicus</name>
    <dbReference type="NCBI Taxonomy" id="28118"/>
    <lineage>
        <taxon>Bacteria</taxon>
        <taxon>Pseudomonadati</taxon>
        <taxon>Bacteroidota</taxon>
        <taxon>Bacteroidia</taxon>
        <taxon>Bacteroidales</taxon>
        <taxon>Odoribacteraceae</taxon>
        <taxon>Odoribacter</taxon>
    </lineage>
</organism>
<keyword evidence="1" id="KW-0805">Transcription regulation</keyword>
<dbReference type="PANTHER" id="PTHR33164:SF43">
    <property type="entry name" value="HTH-TYPE TRANSCRIPTIONAL REPRESSOR YETL"/>
    <property type="match status" value="1"/>
</dbReference>
<dbReference type="InterPro" id="IPR011991">
    <property type="entry name" value="ArsR-like_HTH"/>
</dbReference>
<name>A0AAW6FE37_9BACT</name>
<evidence type="ECO:0000256" key="2">
    <source>
        <dbReference type="ARBA" id="ARBA00023125"/>
    </source>
</evidence>
<dbReference type="GO" id="GO:0003677">
    <property type="term" value="F:DNA binding"/>
    <property type="evidence" value="ECO:0007669"/>
    <property type="project" value="UniProtKB-KW"/>
</dbReference>
<dbReference type="Gene3D" id="1.10.10.10">
    <property type="entry name" value="Winged helix-like DNA-binding domain superfamily/Winged helix DNA-binding domain"/>
    <property type="match status" value="1"/>
</dbReference>
<dbReference type="SUPFAM" id="SSF46785">
    <property type="entry name" value="Winged helix' DNA-binding domain"/>
    <property type="match status" value="1"/>
</dbReference>
<dbReference type="AlphaFoldDB" id="A0AAW6FE37"/>
<evidence type="ECO:0000256" key="3">
    <source>
        <dbReference type="ARBA" id="ARBA00023163"/>
    </source>
</evidence>
<dbReference type="InterPro" id="IPR023187">
    <property type="entry name" value="Tscrpt_reg_MarR-type_CS"/>
</dbReference>
<dbReference type="InterPro" id="IPR036388">
    <property type="entry name" value="WH-like_DNA-bd_sf"/>
</dbReference>
<reference evidence="5" key="1">
    <citation type="submission" date="2023-01" db="EMBL/GenBank/DDBJ databases">
        <title>Human gut microbiome strain richness.</title>
        <authorList>
            <person name="Chen-Liaw A."/>
        </authorList>
    </citation>
    <scope>NUCLEOTIDE SEQUENCE</scope>
    <source>
        <strain evidence="5">RTP21484st1_B7_RTP21484_190118</strain>
    </source>
</reference>
<dbReference type="GO" id="GO:0006950">
    <property type="term" value="P:response to stress"/>
    <property type="evidence" value="ECO:0007669"/>
    <property type="project" value="TreeGrafter"/>
</dbReference>
<dbReference type="CDD" id="cd00090">
    <property type="entry name" value="HTH_ARSR"/>
    <property type="match status" value="1"/>
</dbReference>
<dbReference type="RefSeq" id="WP_272053858.1">
    <property type="nucleotide sequence ID" value="NZ_JAQMRB010000001.1"/>
</dbReference>
<dbReference type="PANTHER" id="PTHR33164">
    <property type="entry name" value="TRANSCRIPTIONAL REGULATOR, MARR FAMILY"/>
    <property type="match status" value="1"/>
</dbReference>
<proteinExistence type="predicted"/>